<reference evidence="1" key="1">
    <citation type="submission" date="2023-05" db="EMBL/GenBank/DDBJ databases">
        <authorList>
            <consortium name="ELIXIR-Norway"/>
        </authorList>
    </citation>
    <scope>NUCLEOTIDE SEQUENCE</scope>
</reference>
<evidence type="ECO:0000313" key="2">
    <source>
        <dbReference type="Proteomes" id="UP001162501"/>
    </source>
</evidence>
<dbReference type="EMBL" id="OX596088">
    <property type="protein sequence ID" value="CAN0504412.1"/>
    <property type="molecule type" value="Genomic_DNA"/>
</dbReference>
<organism evidence="1 2">
    <name type="scientific">Rangifer tarandus platyrhynchus</name>
    <name type="common">Svalbard reindeer</name>
    <dbReference type="NCBI Taxonomy" id="3082113"/>
    <lineage>
        <taxon>Eukaryota</taxon>
        <taxon>Metazoa</taxon>
        <taxon>Chordata</taxon>
        <taxon>Craniata</taxon>
        <taxon>Vertebrata</taxon>
        <taxon>Euteleostomi</taxon>
        <taxon>Mammalia</taxon>
        <taxon>Eutheria</taxon>
        <taxon>Laurasiatheria</taxon>
        <taxon>Artiodactyla</taxon>
        <taxon>Ruminantia</taxon>
        <taxon>Pecora</taxon>
        <taxon>Cervidae</taxon>
        <taxon>Odocoileinae</taxon>
        <taxon>Rangifer</taxon>
    </lineage>
</organism>
<evidence type="ECO:0000313" key="1">
    <source>
        <dbReference type="EMBL" id="CAN0504412.1"/>
    </source>
</evidence>
<sequence length="151" mass="15699">MIQDSGHQPKRRTKAKKGPKTVPAHKPPPSASSGPGHPTQMPVVISASSSAAGPPGKSGRLASCCFPGEEEKGIKHREQVVNQKTWGSQGREAHHWLAGVCSSGRGAQNIQLHSGWAKPRPSALARAVGGEMAPHSQASKCVCVCVCVCVG</sequence>
<gene>
    <name evidence="1" type="ORF">MRATA1EN22A_LOCUS22449</name>
</gene>
<proteinExistence type="predicted"/>
<reference evidence="1" key="2">
    <citation type="submission" date="2025-03" db="EMBL/GenBank/DDBJ databases">
        <authorList>
            <consortium name="ELIXIR-Norway"/>
            <consortium name="Elixir Norway"/>
        </authorList>
    </citation>
    <scope>NUCLEOTIDE SEQUENCE</scope>
</reference>
<protein>
    <submittedName>
        <fullName evidence="1">Uncharacterized protein</fullName>
    </submittedName>
</protein>
<dbReference type="Proteomes" id="UP001162501">
    <property type="component" value="Chromosome 4"/>
</dbReference>
<accession>A0AC59ZS84</accession>
<name>A0AC59ZS84_RANTA</name>